<dbReference type="PANTHER" id="PTHR43198:SF2">
    <property type="entry name" value="SI:CH1073-67J19.1-RELATED"/>
    <property type="match status" value="1"/>
</dbReference>
<evidence type="ECO:0000313" key="4">
    <source>
        <dbReference type="Proteomes" id="UP001595699"/>
    </source>
</evidence>
<comment type="pathway">
    <text evidence="1">Cofactor biosynthesis; thiamine diphosphate biosynthesis.</text>
</comment>
<evidence type="ECO:0000259" key="2">
    <source>
        <dbReference type="Pfam" id="PF03070"/>
    </source>
</evidence>
<dbReference type="CDD" id="cd19365">
    <property type="entry name" value="TenA_C-like"/>
    <property type="match status" value="1"/>
</dbReference>
<dbReference type="InterPro" id="IPR050967">
    <property type="entry name" value="Thiamine_Salvage_TenA"/>
</dbReference>
<feature type="domain" description="Thiaminase-2/PQQC" evidence="2">
    <location>
        <begin position="22"/>
        <end position="202"/>
    </location>
</feature>
<dbReference type="Pfam" id="PF03070">
    <property type="entry name" value="TENA_THI-4"/>
    <property type="match status" value="1"/>
</dbReference>
<proteinExistence type="predicted"/>
<protein>
    <submittedName>
        <fullName evidence="3">TenA family protein</fullName>
    </submittedName>
</protein>
<dbReference type="EMBL" id="JBHRZH010000055">
    <property type="protein sequence ID" value="MFC3766504.1"/>
    <property type="molecule type" value="Genomic_DNA"/>
</dbReference>
<reference evidence="4" key="1">
    <citation type="journal article" date="2019" name="Int. J. Syst. Evol. Microbiol.">
        <title>The Global Catalogue of Microorganisms (GCM) 10K type strain sequencing project: providing services to taxonomists for standard genome sequencing and annotation.</title>
        <authorList>
            <consortium name="The Broad Institute Genomics Platform"/>
            <consortium name="The Broad Institute Genome Sequencing Center for Infectious Disease"/>
            <person name="Wu L."/>
            <person name="Ma J."/>
        </authorList>
    </citation>
    <scope>NUCLEOTIDE SEQUENCE [LARGE SCALE GENOMIC DNA]</scope>
    <source>
        <strain evidence="4">CGMCC 4.7241</strain>
    </source>
</reference>
<dbReference type="InterPro" id="IPR016084">
    <property type="entry name" value="Haem_Oase-like_multi-hlx"/>
</dbReference>
<dbReference type="SUPFAM" id="SSF48613">
    <property type="entry name" value="Heme oxygenase-like"/>
    <property type="match status" value="1"/>
</dbReference>
<sequence length="208" mass="23558">MTFTNEAWTATEDVRKAIDALPFLTELASGALARDRFIYYLAQDAHYLADYARALAATASKAPTTEEVAFFAKAAHECVVVERQLHETHVSQLERWRPSPTCRAYTSYLLSLDDYAVQVAAVLPCFWIYQDVGSRMYAEVELDGHPYGDWIGTYGDPAFAVATEQAKAIADRAAHPAALERMHEAFVTASRYEWMFWEAAYRQEDWPV</sequence>
<dbReference type="Gene3D" id="1.20.910.10">
    <property type="entry name" value="Heme oxygenase-like"/>
    <property type="match status" value="1"/>
</dbReference>
<evidence type="ECO:0000313" key="3">
    <source>
        <dbReference type="EMBL" id="MFC3766504.1"/>
    </source>
</evidence>
<dbReference type="Proteomes" id="UP001595699">
    <property type="component" value="Unassembled WGS sequence"/>
</dbReference>
<name>A0ABV7YNR5_9ACTN</name>
<comment type="caution">
    <text evidence="3">The sequence shown here is derived from an EMBL/GenBank/DDBJ whole genome shotgun (WGS) entry which is preliminary data.</text>
</comment>
<keyword evidence="4" id="KW-1185">Reference proteome</keyword>
<dbReference type="RefSeq" id="WP_205121891.1">
    <property type="nucleotide sequence ID" value="NZ_JAFBCM010000001.1"/>
</dbReference>
<evidence type="ECO:0000256" key="1">
    <source>
        <dbReference type="ARBA" id="ARBA00004948"/>
    </source>
</evidence>
<organism evidence="3 4">
    <name type="scientific">Tenggerimyces flavus</name>
    <dbReference type="NCBI Taxonomy" id="1708749"/>
    <lineage>
        <taxon>Bacteria</taxon>
        <taxon>Bacillati</taxon>
        <taxon>Actinomycetota</taxon>
        <taxon>Actinomycetes</taxon>
        <taxon>Propionibacteriales</taxon>
        <taxon>Nocardioidaceae</taxon>
        <taxon>Tenggerimyces</taxon>
    </lineage>
</organism>
<accession>A0ABV7YNR5</accession>
<dbReference type="PANTHER" id="PTHR43198">
    <property type="entry name" value="BIFUNCTIONAL TH2 PROTEIN"/>
    <property type="match status" value="1"/>
</dbReference>
<gene>
    <name evidence="3" type="ORF">ACFOUW_37150</name>
</gene>
<dbReference type="InterPro" id="IPR004305">
    <property type="entry name" value="Thiaminase-2/PQQC"/>
</dbReference>